<gene>
    <name evidence="1" type="ORF">OWV82_016126</name>
</gene>
<proteinExistence type="predicted"/>
<keyword evidence="2" id="KW-1185">Reference proteome</keyword>
<evidence type="ECO:0000313" key="2">
    <source>
        <dbReference type="Proteomes" id="UP001164539"/>
    </source>
</evidence>
<sequence length="838" mass="91836">MSAANGGGGGEIEVNRVFIAAGCNRIVNNVSWGACDLISFGAQNAVAIFCPKTAQILTTLPGHKASVNCTYWLPSNKFAFKAKDLERHYLLSGDTDGVIILWELSLADRKWRHVLQLPQSHKKGVTCITGTMVSQSDAIFASTSSDGAVHVWEVVFPSTKGGDCKLSCLESLFVGSKAVVALSLAELPGNAGHLVLAMGGLDNKIHLYCGQRTGKFVHACELKGHTDWIRSLDFSLPVCTNGEVISVLLVSSSQDKVIRIWKMALRNQGTYRKEKISLASYIEGPVLVAGSSSYQISVESLLIGHEDWVYSVQWEPPSTVPSDGIAPEQPLSILSASMDKTMMIWKPERTTGIWMNVVSVGELSHSALGFYGGHWSPDGRSILAHGYGGSFHLWKNVGEDRDNWQPQKVPSGHFAPVTDIAWARSSDYLLSVSHDQTTRVFAPWKNVASLTGGNSWHEVARPQVHGHDINCVTIIQGKGNHRFVCGADEKVARVFEAPLSFLKTINHATSQESSFPEDLQVDVQILGANMSALGLSQKPIYVNATRETQDRDGNDGFDTLESVPDAVPVVFTEPPIEDQLAWHTLWPESHKLYGHGNELFSLCCDHQGKLVASSCKAQSTAVAEIWLWEVGSWKAMGRLQSHSLTVTQIAFSHDDKLLLSVSRDRQFSVFVIHRTGTGEINSQLLARQEAHKRIIWSCSWNPFGHEFATGSRDKTVKIWSVENESSVKQILTLPPFHSSVTALSWVGLDRQRNHGLLAVGMESGLIELWSLSLSRPNDCTAAPTITAALATKLNPLMCHVSAVNRLAWKNHEKPENCRTVQLASCGADNSVRVFQVNV</sequence>
<accession>A0ACC1XF06</accession>
<comment type="caution">
    <text evidence="1">The sequence shown here is derived from an EMBL/GenBank/DDBJ whole genome shotgun (WGS) entry which is preliminary data.</text>
</comment>
<dbReference type="EMBL" id="CM051402">
    <property type="protein sequence ID" value="KAJ4709870.1"/>
    <property type="molecule type" value="Genomic_DNA"/>
</dbReference>
<evidence type="ECO:0000313" key="1">
    <source>
        <dbReference type="EMBL" id="KAJ4709870.1"/>
    </source>
</evidence>
<dbReference type="Proteomes" id="UP001164539">
    <property type="component" value="Chromosome 9"/>
</dbReference>
<protein>
    <submittedName>
        <fullName evidence="1">Elongator complex protein 2-like</fullName>
    </submittedName>
</protein>
<name>A0ACC1XF06_MELAZ</name>
<organism evidence="1 2">
    <name type="scientific">Melia azedarach</name>
    <name type="common">Chinaberry tree</name>
    <dbReference type="NCBI Taxonomy" id="155640"/>
    <lineage>
        <taxon>Eukaryota</taxon>
        <taxon>Viridiplantae</taxon>
        <taxon>Streptophyta</taxon>
        <taxon>Embryophyta</taxon>
        <taxon>Tracheophyta</taxon>
        <taxon>Spermatophyta</taxon>
        <taxon>Magnoliopsida</taxon>
        <taxon>eudicotyledons</taxon>
        <taxon>Gunneridae</taxon>
        <taxon>Pentapetalae</taxon>
        <taxon>rosids</taxon>
        <taxon>malvids</taxon>
        <taxon>Sapindales</taxon>
        <taxon>Meliaceae</taxon>
        <taxon>Melia</taxon>
    </lineage>
</organism>
<reference evidence="1 2" key="1">
    <citation type="journal article" date="2023" name="Science">
        <title>Complex scaffold remodeling in plant triterpene biosynthesis.</title>
        <authorList>
            <person name="De La Pena R."/>
            <person name="Hodgson H."/>
            <person name="Liu J.C."/>
            <person name="Stephenson M.J."/>
            <person name="Martin A.C."/>
            <person name="Owen C."/>
            <person name="Harkess A."/>
            <person name="Leebens-Mack J."/>
            <person name="Jimenez L.E."/>
            <person name="Osbourn A."/>
            <person name="Sattely E.S."/>
        </authorList>
    </citation>
    <scope>NUCLEOTIDE SEQUENCE [LARGE SCALE GENOMIC DNA]</scope>
    <source>
        <strain evidence="2">cv. JPN11</strain>
        <tissue evidence="1">Leaf</tissue>
    </source>
</reference>